<dbReference type="SUPFAM" id="SSF56300">
    <property type="entry name" value="Metallo-dependent phosphatases"/>
    <property type="match status" value="1"/>
</dbReference>
<organism evidence="3 4">
    <name type="scientific">Fulvivirga kasyanovii</name>
    <dbReference type="NCBI Taxonomy" id="396812"/>
    <lineage>
        <taxon>Bacteria</taxon>
        <taxon>Pseudomonadati</taxon>
        <taxon>Bacteroidota</taxon>
        <taxon>Cytophagia</taxon>
        <taxon>Cytophagales</taxon>
        <taxon>Fulvivirgaceae</taxon>
        <taxon>Fulvivirga</taxon>
    </lineage>
</organism>
<evidence type="ECO:0000256" key="1">
    <source>
        <dbReference type="ARBA" id="ARBA00005662"/>
    </source>
</evidence>
<dbReference type="EMBL" id="SMLW01000667">
    <property type="protein sequence ID" value="MTI28581.1"/>
    <property type="molecule type" value="Genomic_DNA"/>
</dbReference>
<dbReference type="CDD" id="cd07381">
    <property type="entry name" value="MPP_CapA"/>
    <property type="match status" value="1"/>
</dbReference>
<dbReference type="Pfam" id="PF09587">
    <property type="entry name" value="PGA_cap"/>
    <property type="match status" value="1"/>
</dbReference>
<dbReference type="InterPro" id="IPR019079">
    <property type="entry name" value="Capsule_synth_CapA"/>
</dbReference>
<dbReference type="Proteomes" id="UP000798808">
    <property type="component" value="Unassembled WGS sequence"/>
</dbReference>
<accession>A0ABW9RXH3</accession>
<proteinExistence type="inferred from homology"/>
<dbReference type="PANTHER" id="PTHR33393:SF13">
    <property type="entry name" value="PGA BIOSYNTHESIS PROTEIN CAPA"/>
    <property type="match status" value="1"/>
</dbReference>
<dbReference type="Gene3D" id="3.60.21.10">
    <property type="match status" value="1"/>
</dbReference>
<dbReference type="InterPro" id="IPR052169">
    <property type="entry name" value="CW_Biosynth-Accessory"/>
</dbReference>
<keyword evidence="4" id="KW-1185">Reference proteome</keyword>
<comment type="similarity">
    <text evidence="1">Belongs to the CapA family.</text>
</comment>
<gene>
    <name evidence="3" type="ORF">E1163_26725</name>
</gene>
<evidence type="ECO:0000313" key="3">
    <source>
        <dbReference type="EMBL" id="MTI28581.1"/>
    </source>
</evidence>
<sequence>MLHRLGLLLILLASCSAPDRMEVVFGGDVMLDRGIRAQIDTRGLEYLTEDLSKVFDGADYAVINLECPVTDQHTPLTKEYVFRAEPEWLPGLCNAGITHCIMANNHSYDHGRDALVATAENLNTAGLVPVGYGLNQAKACEPVLLQKGDIEVALFASVTLGLEAWMYLEDDPGMCQATISDLSKNIREYKKQYPHRFVVVTLHWGAEYHQTPTSIQREEAKKLIHAGTDAIIGHHPHVIQSFEYIEGKPVFYSIGNLIFDNPNPKTHEGILVKLAFEKDKQEVQVVPYKADNSKPVLMSEGEQVEFKKRYTF</sequence>
<evidence type="ECO:0000313" key="4">
    <source>
        <dbReference type="Proteomes" id="UP000798808"/>
    </source>
</evidence>
<dbReference type="InterPro" id="IPR029052">
    <property type="entry name" value="Metallo-depent_PP-like"/>
</dbReference>
<dbReference type="PANTHER" id="PTHR33393">
    <property type="entry name" value="POLYGLUTAMINE SYNTHESIS ACCESSORY PROTEIN RV0574C-RELATED"/>
    <property type="match status" value="1"/>
</dbReference>
<feature type="domain" description="Capsule synthesis protein CapA" evidence="2">
    <location>
        <begin position="22"/>
        <end position="261"/>
    </location>
</feature>
<protein>
    <submittedName>
        <fullName evidence="3">CapA family protein</fullName>
    </submittedName>
</protein>
<evidence type="ECO:0000259" key="2">
    <source>
        <dbReference type="SMART" id="SM00854"/>
    </source>
</evidence>
<dbReference type="RefSeq" id="WP_155176252.1">
    <property type="nucleotide sequence ID" value="NZ_BAAAFL010000053.1"/>
</dbReference>
<reference evidence="3 4" key="1">
    <citation type="submission" date="2019-02" db="EMBL/GenBank/DDBJ databases">
        <authorList>
            <person name="Goldberg S.R."/>
            <person name="Haltli B.A."/>
            <person name="Correa H."/>
            <person name="Russell K.G."/>
        </authorList>
    </citation>
    <scope>NUCLEOTIDE SEQUENCE [LARGE SCALE GENOMIC DNA]</scope>
    <source>
        <strain evidence="3 4">JCM 16186</strain>
    </source>
</reference>
<name>A0ABW9RXH3_9BACT</name>
<dbReference type="SMART" id="SM00854">
    <property type="entry name" value="PGA_cap"/>
    <property type="match status" value="1"/>
</dbReference>
<dbReference type="PROSITE" id="PS51257">
    <property type="entry name" value="PROKAR_LIPOPROTEIN"/>
    <property type="match status" value="1"/>
</dbReference>
<comment type="caution">
    <text evidence="3">The sequence shown here is derived from an EMBL/GenBank/DDBJ whole genome shotgun (WGS) entry which is preliminary data.</text>
</comment>